<keyword evidence="2" id="KW-0378">Hydrolase</keyword>
<dbReference type="Gene3D" id="3.20.20.140">
    <property type="entry name" value="Metal-dependent hydrolases"/>
    <property type="match status" value="1"/>
</dbReference>
<reference evidence="3" key="1">
    <citation type="journal article" date="2019" name="Int. J. Syst. Evol. Microbiol.">
        <title>The Global Catalogue of Microorganisms (GCM) 10K type strain sequencing project: providing services to taxonomists for standard genome sequencing and annotation.</title>
        <authorList>
            <consortium name="The Broad Institute Genomics Platform"/>
            <consortium name="The Broad Institute Genome Sequencing Center for Infectious Disease"/>
            <person name="Wu L."/>
            <person name="Ma J."/>
        </authorList>
    </citation>
    <scope>NUCLEOTIDE SEQUENCE [LARGE SCALE GENOMIC DNA]</scope>
    <source>
        <strain evidence="3">CGMCC 1.10363</strain>
    </source>
</reference>
<dbReference type="SUPFAM" id="SSF51556">
    <property type="entry name" value="Metallo-dependent hydrolases"/>
    <property type="match status" value="1"/>
</dbReference>
<dbReference type="Pfam" id="PF07969">
    <property type="entry name" value="Amidohydro_3"/>
    <property type="match status" value="1"/>
</dbReference>
<sequence>MTVCETERESTADATPWRLGASPASYTIGDVRAVLPDRVTESAAVVVEDGRIVEVVERTASGAPLRGDVDGGGYLLTPGFIDTHSDAFEKERTPRPSVHLPLDFTINSFESRIAGVGITTVFHGFGFHNNSSQGVVRSPQASRELADFIDALHHDGTEHQVDHRVLHRFDVRADEGAAVLRGRIEGLPADALPIQLSHEDHTPGQGQYADLEHHLDFLVASGADREEATANIQRRIDEARATEQVREANLAWAGELARTGTARLLGHDCDSPEAIDELAARGGLIAEFPTTLAAARRARELGMLIVAGAPNLLRGGSHSGNVAAAELLAEGLVDTISSDYLPSALLGSVARVVRDRSLPVAEAFALITSGGAAVAGLADRGRIAPGLRADFALVDDGPRWPRVVTTFRARQ</sequence>
<dbReference type="InterPro" id="IPR013108">
    <property type="entry name" value="Amidohydro_3"/>
</dbReference>
<dbReference type="PANTHER" id="PTHR43135">
    <property type="entry name" value="ALPHA-D-RIBOSE 1-METHYLPHOSPHONATE 5-TRIPHOSPHATE DIPHOSPHATASE"/>
    <property type="match status" value="1"/>
</dbReference>
<dbReference type="EC" id="3.6.1.63" evidence="2"/>
<dbReference type="EMBL" id="JBHSCN010000005">
    <property type="protein sequence ID" value="MFC4244249.1"/>
    <property type="molecule type" value="Genomic_DNA"/>
</dbReference>
<name>A0ABV8Q8W5_9MICO</name>
<dbReference type="InterPro" id="IPR011059">
    <property type="entry name" value="Metal-dep_hydrolase_composite"/>
</dbReference>
<dbReference type="InterPro" id="IPR012696">
    <property type="entry name" value="PhnM"/>
</dbReference>
<evidence type="ECO:0000259" key="1">
    <source>
        <dbReference type="Pfam" id="PF07969"/>
    </source>
</evidence>
<dbReference type="InterPro" id="IPR051781">
    <property type="entry name" value="Metallo-dep_Hydrolase"/>
</dbReference>
<feature type="domain" description="Amidohydrolase 3" evidence="1">
    <location>
        <begin position="226"/>
        <end position="396"/>
    </location>
</feature>
<organism evidence="2 3">
    <name type="scientific">Gryllotalpicola reticulitermitis</name>
    <dbReference type="NCBI Taxonomy" id="1184153"/>
    <lineage>
        <taxon>Bacteria</taxon>
        <taxon>Bacillati</taxon>
        <taxon>Actinomycetota</taxon>
        <taxon>Actinomycetes</taxon>
        <taxon>Micrococcales</taxon>
        <taxon>Microbacteriaceae</taxon>
        <taxon>Gryllotalpicola</taxon>
    </lineage>
</organism>
<gene>
    <name evidence="2" type="ORF">ACFOYW_12770</name>
</gene>
<comment type="caution">
    <text evidence="2">The sequence shown here is derived from an EMBL/GenBank/DDBJ whole genome shotgun (WGS) entry which is preliminary data.</text>
</comment>
<dbReference type="NCBIfam" id="NF011990">
    <property type="entry name" value="PRK15446.2-6"/>
    <property type="match status" value="1"/>
</dbReference>
<dbReference type="RefSeq" id="WP_390229405.1">
    <property type="nucleotide sequence ID" value="NZ_JBHSCN010000005.1"/>
</dbReference>
<dbReference type="PIRSF" id="PIRSF038971">
    <property type="entry name" value="PhnM"/>
    <property type="match status" value="1"/>
</dbReference>
<proteinExistence type="predicted"/>
<dbReference type="GO" id="GO:0016787">
    <property type="term" value="F:hydrolase activity"/>
    <property type="evidence" value="ECO:0007669"/>
    <property type="project" value="UniProtKB-KW"/>
</dbReference>
<evidence type="ECO:0000313" key="3">
    <source>
        <dbReference type="Proteomes" id="UP001595900"/>
    </source>
</evidence>
<evidence type="ECO:0000313" key="2">
    <source>
        <dbReference type="EMBL" id="MFC4244249.1"/>
    </source>
</evidence>
<accession>A0ABV8Q8W5</accession>
<dbReference type="Proteomes" id="UP001595900">
    <property type="component" value="Unassembled WGS sequence"/>
</dbReference>
<keyword evidence="3" id="KW-1185">Reference proteome</keyword>
<dbReference type="SUPFAM" id="SSF51338">
    <property type="entry name" value="Composite domain of metallo-dependent hydrolases"/>
    <property type="match status" value="1"/>
</dbReference>
<dbReference type="InterPro" id="IPR032466">
    <property type="entry name" value="Metal_Hydrolase"/>
</dbReference>
<dbReference type="Gene3D" id="2.30.40.10">
    <property type="entry name" value="Urease, subunit C, domain 1"/>
    <property type="match status" value="1"/>
</dbReference>
<dbReference type="PANTHER" id="PTHR43135:SF3">
    <property type="entry name" value="ALPHA-D-RIBOSE 1-METHYLPHOSPHONATE 5-TRIPHOSPHATE DIPHOSPHATASE"/>
    <property type="match status" value="1"/>
</dbReference>
<dbReference type="NCBIfam" id="NF011984">
    <property type="entry name" value="PRK15446.1-5"/>
    <property type="match status" value="1"/>
</dbReference>
<protein>
    <submittedName>
        <fullName evidence="2">Alpha-D-ribose 1-methylphosphonate 5-triphosphate diphosphatase</fullName>
        <ecNumber evidence="2">3.6.1.63</ecNumber>
    </submittedName>
</protein>